<keyword evidence="5" id="KW-0479">Metal-binding</keyword>
<dbReference type="EMBL" id="ONZF01000002">
    <property type="protein sequence ID" value="SPJ23147.1"/>
    <property type="molecule type" value="Genomic_DNA"/>
</dbReference>
<dbReference type="Pfam" id="PF12627">
    <property type="entry name" value="PolyA_pol_RNAbd"/>
    <property type="match status" value="1"/>
</dbReference>
<gene>
    <name evidence="11" type="primary">cca</name>
    <name evidence="11" type="ORF">PAA8504_00952</name>
</gene>
<evidence type="ECO:0000259" key="10">
    <source>
        <dbReference type="Pfam" id="PF12627"/>
    </source>
</evidence>
<keyword evidence="7" id="KW-0460">Magnesium</keyword>
<evidence type="ECO:0000259" key="9">
    <source>
        <dbReference type="Pfam" id="PF01743"/>
    </source>
</evidence>
<keyword evidence="8" id="KW-0694">RNA-binding</keyword>
<comment type="cofactor">
    <cofactor evidence="1">
        <name>Mg(2+)</name>
        <dbReference type="ChEBI" id="CHEBI:18420"/>
    </cofactor>
</comment>
<dbReference type="Gene3D" id="3.30.460.10">
    <property type="entry name" value="Beta Polymerase, domain 2"/>
    <property type="match status" value="1"/>
</dbReference>
<keyword evidence="3" id="KW-0819">tRNA processing</keyword>
<comment type="similarity">
    <text evidence="8">Belongs to the tRNA nucleotidyltransferase/poly(A) polymerase family.</text>
</comment>
<evidence type="ECO:0000256" key="1">
    <source>
        <dbReference type="ARBA" id="ARBA00001946"/>
    </source>
</evidence>
<keyword evidence="2 8" id="KW-0808">Transferase</keyword>
<evidence type="ECO:0000256" key="5">
    <source>
        <dbReference type="ARBA" id="ARBA00022723"/>
    </source>
</evidence>
<evidence type="ECO:0000256" key="2">
    <source>
        <dbReference type="ARBA" id="ARBA00022679"/>
    </source>
</evidence>
<organism evidence="11 12">
    <name type="scientific">Palleronia abyssalis</name>
    <dbReference type="NCBI Taxonomy" id="1501240"/>
    <lineage>
        <taxon>Bacteria</taxon>
        <taxon>Pseudomonadati</taxon>
        <taxon>Pseudomonadota</taxon>
        <taxon>Alphaproteobacteria</taxon>
        <taxon>Rhodobacterales</taxon>
        <taxon>Roseobacteraceae</taxon>
        <taxon>Palleronia</taxon>
    </lineage>
</organism>
<keyword evidence="4 11" id="KW-0548">Nucleotidyltransferase</keyword>
<keyword evidence="6" id="KW-0547">Nucleotide-binding</keyword>
<dbReference type="Gene3D" id="1.10.3090.10">
    <property type="entry name" value="cca-adding enzyme, domain 2"/>
    <property type="match status" value="1"/>
</dbReference>
<dbReference type="CDD" id="cd05398">
    <property type="entry name" value="NT_ClassII-CCAase"/>
    <property type="match status" value="1"/>
</dbReference>
<feature type="domain" description="tRNA nucleotidyltransferase/poly(A) polymerase RNA and SrmB- binding" evidence="10">
    <location>
        <begin position="185"/>
        <end position="243"/>
    </location>
</feature>
<name>A0A2R8BSH6_9RHOB</name>
<proteinExistence type="inferred from homology"/>
<protein>
    <submittedName>
        <fullName evidence="11">CCA-adding enzyme</fullName>
        <ecNumber evidence="11">2.7.7.72</ecNumber>
    </submittedName>
</protein>
<dbReference type="GO" id="GO:0000166">
    <property type="term" value="F:nucleotide binding"/>
    <property type="evidence" value="ECO:0007669"/>
    <property type="project" value="UniProtKB-KW"/>
</dbReference>
<dbReference type="GO" id="GO:0008033">
    <property type="term" value="P:tRNA processing"/>
    <property type="evidence" value="ECO:0007669"/>
    <property type="project" value="UniProtKB-KW"/>
</dbReference>
<sequence length="386" mass="41148">MARLKVDGDWRRHEGAQALMGAIAASGFRSLFVGGCVRNAVLGAPVLDIDIATDALPQTVMGLADAVGFKPVPTGVDHGTVTVVANGHPLEVTTFRKDVETDGRHAVVTFSDDVAEDAARRDFTMNALYAEADGTVVDPLGGLPDLHARRVRFVGDPGTRIREDYLRILRYFRFHAWYGDPDAGIDAEALAACAEGAEGLAGLSAERIGQETLKLLGARDPAPAIGAMQQSGILMRVLPGADPAALAPLVHLEDLIGAEPDPIRRLAALGGEDVSDRLRLSKRQFKGLETLREGLGSEGGLEETAWRYGREQGQDIVLLRAAVFSAPLPADLNARLDTGAGAVFPVRGADLAGKLEGPAIGRKLDELQRRWIDSGFTLDRETLLKG</sequence>
<accession>A0A2R8BSH6</accession>
<evidence type="ECO:0000256" key="7">
    <source>
        <dbReference type="ARBA" id="ARBA00022842"/>
    </source>
</evidence>
<evidence type="ECO:0000256" key="3">
    <source>
        <dbReference type="ARBA" id="ARBA00022694"/>
    </source>
</evidence>
<evidence type="ECO:0000313" key="11">
    <source>
        <dbReference type="EMBL" id="SPJ23147.1"/>
    </source>
</evidence>
<reference evidence="11 12" key="1">
    <citation type="submission" date="2018-03" db="EMBL/GenBank/DDBJ databases">
        <authorList>
            <person name="Keele B.F."/>
        </authorList>
    </citation>
    <scope>NUCLEOTIDE SEQUENCE [LARGE SCALE GENOMIC DNA]</scope>
    <source>
        <strain evidence="11 12">CECT 8504</strain>
    </source>
</reference>
<dbReference type="PANTHER" id="PTHR46173">
    <property type="entry name" value="CCA TRNA NUCLEOTIDYLTRANSFERASE 1, MITOCHONDRIAL"/>
    <property type="match status" value="1"/>
</dbReference>
<dbReference type="GO" id="GO:0046872">
    <property type="term" value="F:metal ion binding"/>
    <property type="evidence" value="ECO:0007669"/>
    <property type="project" value="UniProtKB-KW"/>
</dbReference>
<evidence type="ECO:0000256" key="8">
    <source>
        <dbReference type="RuleBase" id="RU003953"/>
    </source>
</evidence>
<dbReference type="SUPFAM" id="SSF81891">
    <property type="entry name" value="Poly A polymerase C-terminal region-like"/>
    <property type="match status" value="1"/>
</dbReference>
<dbReference type="Pfam" id="PF01743">
    <property type="entry name" value="PolyA_pol"/>
    <property type="match status" value="1"/>
</dbReference>
<dbReference type="InterPro" id="IPR002646">
    <property type="entry name" value="PolA_pol_head_dom"/>
</dbReference>
<dbReference type="AlphaFoldDB" id="A0A2R8BSH6"/>
<evidence type="ECO:0000256" key="4">
    <source>
        <dbReference type="ARBA" id="ARBA00022695"/>
    </source>
</evidence>
<dbReference type="InterPro" id="IPR050264">
    <property type="entry name" value="Bact_CCA-adding_enz_type3_sf"/>
</dbReference>
<evidence type="ECO:0000313" key="12">
    <source>
        <dbReference type="Proteomes" id="UP000244912"/>
    </source>
</evidence>
<dbReference type="PANTHER" id="PTHR46173:SF1">
    <property type="entry name" value="CCA TRNA NUCLEOTIDYLTRANSFERASE 1, MITOCHONDRIAL"/>
    <property type="match status" value="1"/>
</dbReference>
<dbReference type="GO" id="GO:0004810">
    <property type="term" value="F:CCA tRNA nucleotidyltransferase activity"/>
    <property type="evidence" value="ECO:0007669"/>
    <property type="project" value="UniProtKB-EC"/>
</dbReference>
<feature type="domain" description="Poly A polymerase head" evidence="9">
    <location>
        <begin position="32"/>
        <end position="152"/>
    </location>
</feature>
<dbReference type="InterPro" id="IPR043519">
    <property type="entry name" value="NT_sf"/>
</dbReference>
<dbReference type="Proteomes" id="UP000244912">
    <property type="component" value="Unassembled WGS sequence"/>
</dbReference>
<dbReference type="GO" id="GO:0000049">
    <property type="term" value="F:tRNA binding"/>
    <property type="evidence" value="ECO:0007669"/>
    <property type="project" value="TreeGrafter"/>
</dbReference>
<dbReference type="SUPFAM" id="SSF81301">
    <property type="entry name" value="Nucleotidyltransferase"/>
    <property type="match status" value="1"/>
</dbReference>
<dbReference type="EC" id="2.7.7.72" evidence="11"/>
<evidence type="ECO:0000256" key="6">
    <source>
        <dbReference type="ARBA" id="ARBA00022741"/>
    </source>
</evidence>
<dbReference type="InterPro" id="IPR032828">
    <property type="entry name" value="PolyA_RNA-bd"/>
</dbReference>
<keyword evidence="12" id="KW-1185">Reference proteome</keyword>